<dbReference type="Pfam" id="PF11266">
    <property type="entry name" value="Ald_deCOase"/>
    <property type="match status" value="1"/>
</dbReference>
<reference evidence="1 2" key="1">
    <citation type="submission" date="2018-05" db="EMBL/GenBank/DDBJ databases">
        <title>Description of Sphingomonas pokkalii sp nov, isolated from the rhizosphere of saline tolerant pokkali rice and its draft genome analysis.</title>
        <authorList>
            <person name="Menon R."/>
            <person name="Kumari S."/>
            <person name="Rameshkumar N."/>
        </authorList>
    </citation>
    <scope>NUCLEOTIDE SEQUENCE [LARGE SCALE GENOMIC DNA]</scope>
    <source>
        <strain evidence="1 2">L3B27</strain>
    </source>
</reference>
<dbReference type="SUPFAM" id="SSF47240">
    <property type="entry name" value="Ferritin-like"/>
    <property type="match status" value="1"/>
</dbReference>
<dbReference type="Proteomes" id="UP000245890">
    <property type="component" value="Unassembled WGS sequence"/>
</dbReference>
<dbReference type="CDD" id="cd00657">
    <property type="entry name" value="Ferritin_like"/>
    <property type="match status" value="1"/>
</dbReference>
<keyword evidence="2" id="KW-1185">Reference proteome</keyword>
<name>A0A2U0SAJ8_9SPHN</name>
<sequence length="310" mass="33131">MNMTSVAAAPGAAEPPSAFDTGYYDLIAYVVSNAIAGEIMAIENYSEMVHLMPTTQAKIETVMQANEECKHILLLSKLGRTLDIGVQRRIVEPQWNTIRKHFSNAVARRDLPACLIIQDLMTETMAILLYRTLAAEAETDPRTAQVAAAILKDELEHLEIGKARLRELLAADPAAVHDALAWAHHRVMPELFAMISTSCHFLCDDLGIDCGSLSLGSIRTDIEQLRVRGLELYVETLDSLFDPKITNPLIASMSAYEGASNMFPQAASGAACCGSQAANRVPAAAASCCGPAAKAAPAEAACCAQTAGQA</sequence>
<gene>
    <name evidence="1" type="ORF">DD559_02785</name>
</gene>
<dbReference type="AlphaFoldDB" id="A0A2U0SAJ8"/>
<dbReference type="Gene3D" id="1.20.1260.10">
    <property type="match status" value="1"/>
</dbReference>
<proteinExistence type="predicted"/>
<dbReference type="RefSeq" id="WP_116467848.1">
    <property type="nucleotide sequence ID" value="NZ_QENQ01000001.1"/>
</dbReference>
<dbReference type="GO" id="GO:0071771">
    <property type="term" value="F:aldehyde oxygenase (deformylating) activity"/>
    <property type="evidence" value="ECO:0007669"/>
    <property type="project" value="InterPro"/>
</dbReference>
<dbReference type="EMBL" id="QENQ01000001">
    <property type="protein sequence ID" value="PVX28398.1"/>
    <property type="molecule type" value="Genomic_DNA"/>
</dbReference>
<dbReference type="InterPro" id="IPR022612">
    <property type="entry name" value="Ald_deCOase"/>
</dbReference>
<comment type="caution">
    <text evidence="1">The sequence shown here is derived from an EMBL/GenBank/DDBJ whole genome shotgun (WGS) entry which is preliminary data.</text>
</comment>
<accession>A0A2U0SAJ8</accession>
<dbReference type="InterPro" id="IPR012347">
    <property type="entry name" value="Ferritin-like"/>
</dbReference>
<dbReference type="InterPro" id="IPR009078">
    <property type="entry name" value="Ferritin-like_SF"/>
</dbReference>
<protein>
    <submittedName>
        <fullName evidence="1">DUF3066 domain-containing protein</fullName>
    </submittedName>
</protein>
<evidence type="ECO:0000313" key="2">
    <source>
        <dbReference type="Proteomes" id="UP000245890"/>
    </source>
</evidence>
<dbReference type="OrthoDB" id="5918326at2"/>
<organism evidence="1 2">
    <name type="scientific">Sphingomonas pokkalii</name>
    <dbReference type="NCBI Taxonomy" id="2175090"/>
    <lineage>
        <taxon>Bacteria</taxon>
        <taxon>Pseudomonadati</taxon>
        <taxon>Pseudomonadota</taxon>
        <taxon>Alphaproteobacteria</taxon>
        <taxon>Sphingomonadales</taxon>
        <taxon>Sphingomonadaceae</taxon>
        <taxon>Sphingomonas</taxon>
    </lineage>
</organism>
<evidence type="ECO:0000313" key="1">
    <source>
        <dbReference type="EMBL" id="PVX28398.1"/>
    </source>
</evidence>